<dbReference type="InterPro" id="IPR037523">
    <property type="entry name" value="VOC_core"/>
</dbReference>
<evidence type="ECO:0000313" key="3">
    <source>
        <dbReference type="EMBL" id="MCS5707317.1"/>
    </source>
</evidence>
<dbReference type="EMBL" id="LKHV01000005">
    <property type="protein sequence ID" value="KRG18859.1"/>
    <property type="molecule type" value="Genomic_DNA"/>
</dbReference>
<evidence type="ECO:0000259" key="1">
    <source>
        <dbReference type="PROSITE" id="PS51819"/>
    </source>
</evidence>
<dbReference type="PROSITE" id="PS51819">
    <property type="entry name" value="VOC"/>
    <property type="match status" value="1"/>
</dbReference>
<evidence type="ECO:0000313" key="4">
    <source>
        <dbReference type="Proteomes" id="UP000051494"/>
    </source>
</evidence>
<proteinExistence type="predicted"/>
<dbReference type="InterPro" id="IPR004360">
    <property type="entry name" value="Glyas_Fos-R_dOase_dom"/>
</dbReference>
<dbReference type="RefSeq" id="WP_057624444.1">
    <property type="nucleotide sequence ID" value="NZ_LKHV02000001.1"/>
</dbReference>
<reference evidence="3" key="3">
    <citation type="submission" date="2021-06" db="EMBL/GenBank/DDBJ databases">
        <title>Genomic Description and Analysis of Intracellular Bacteria, Candidatus Berkiella cookevillensis and Candidatus Berkiella aquae.</title>
        <authorList>
            <person name="Kidane D.T."/>
            <person name="Mehari Y.T."/>
            <person name="Rice F.C."/>
            <person name="Arivett B.A."/>
            <person name="Farone A.L."/>
            <person name="Berk S.G."/>
            <person name="Farone M.B."/>
        </authorList>
    </citation>
    <scope>NUCLEOTIDE SEQUENCE</scope>
    <source>
        <strain evidence="3">CC99</strain>
    </source>
</reference>
<dbReference type="STRING" id="437022.CC99x_01340"/>
<protein>
    <submittedName>
        <fullName evidence="2">Glyoxalase-like domain protein</fullName>
    </submittedName>
    <submittedName>
        <fullName evidence="3">VOC family protein</fullName>
    </submittedName>
</protein>
<organism evidence="2">
    <name type="scientific">Candidatus Berkiella cookevillensis</name>
    <dbReference type="NCBI Taxonomy" id="437022"/>
    <lineage>
        <taxon>Bacteria</taxon>
        <taxon>Pseudomonadati</taxon>
        <taxon>Pseudomonadota</taxon>
        <taxon>Gammaproteobacteria</taxon>
        <taxon>Candidatus Berkiellales</taxon>
        <taxon>Candidatus Berkiellaceae</taxon>
        <taxon>Candidatus Berkiella</taxon>
    </lineage>
</organism>
<feature type="domain" description="VOC" evidence="1">
    <location>
        <begin position="11"/>
        <end position="137"/>
    </location>
</feature>
<dbReference type="OrthoDB" id="9795306at2"/>
<evidence type="ECO:0000313" key="2">
    <source>
        <dbReference type="EMBL" id="KRG18859.1"/>
    </source>
</evidence>
<reference evidence="3" key="2">
    <citation type="journal article" date="2016" name="Genome Announc.">
        <title>Draft Genome Sequences of Two Novel Amoeba-Resistant Intranuclear Bacteria, 'Candidatus Berkiella cookevillensis' and 'Candidatus Berkiella aquae'.</title>
        <authorList>
            <person name="Mehari Y.T."/>
            <person name="Arivett B.A."/>
            <person name="Farone A.L."/>
            <person name="Gunderson J.H."/>
            <person name="Farone M.B."/>
        </authorList>
    </citation>
    <scope>NUCLEOTIDE SEQUENCE</scope>
    <source>
        <strain evidence="3">CC99</strain>
    </source>
</reference>
<dbReference type="Pfam" id="PF00903">
    <property type="entry name" value="Glyoxalase"/>
    <property type="match status" value="1"/>
</dbReference>
<sequence>MDERPYKPIDSPGMIPHLTVKNADKAIHYYREMFMFELVKQPIRFNGEIMHAELKLYDARITLAPEGAWGMTKQTPASQNIQSPIGFYVYVKDVEAFYKHAQTQGAEILFEPTDMFWGDRVCSFKDKDGYDWSFATNVADFDPKNMPK</sequence>
<dbReference type="Gene3D" id="3.30.720.120">
    <property type="match status" value="1"/>
</dbReference>
<dbReference type="AlphaFoldDB" id="A0A0Q9YEB2"/>
<dbReference type="SUPFAM" id="SSF54593">
    <property type="entry name" value="Glyoxalase/Bleomycin resistance protein/Dihydroxybiphenyl dioxygenase"/>
    <property type="match status" value="1"/>
</dbReference>
<dbReference type="InterPro" id="IPR029068">
    <property type="entry name" value="Glyas_Bleomycin-R_OHBP_Dase"/>
</dbReference>
<accession>A0A0Q9YEB2</accession>
<reference evidence="2" key="1">
    <citation type="submission" date="2015-09" db="EMBL/GenBank/DDBJ databases">
        <title>Draft Genome Sequences of Two Novel Amoeba-resistant Intranuclear Bacteria, Candidatus Berkiella cookevillensis and Candidatus Berkiella aquae.</title>
        <authorList>
            <person name="Mehari Y.T."/>
            <person name="Arivett B.A."/>
            <person name="Farone A.L."/>
            <person name="Gunderson J.H."/>
            <person name="Farone M.B."/>
        </authorList>
    </citation>
    <scope>NUCLEOTIDE SEQUENCE [LARGE SCALE GENOMIC DNA]</scope>
    <source>
        <strain evidence="2">CC99</strain>
    </source>
</reference>
<gene>
    <name evidence="3" type="ORF">CC99x_000205</name>
    <name evidence="2" type="ORF">CC99x_01340</name>
</gene>
<name>A0A0Q9YEB2_9GAMM</name>
<dbReference type="Gene3D" id="3.30.720.110">
    <property type="match status" value="1"/>
</dbReference>
<dbReference type="Proteomes" id="UP000051494">
    <property type="component" value="Unassembled WGS sequence"/>
</dbReference>
<keyword evidence="4" id="KW-1185">Reference proteome</keyword>
<comment type="caution">
    <text evidence="2">The sequence shown here is derived from an EMBL/GenBank/DDBJ whole genome shotgun (WGS) entry which is preliminary data.</text>
</comment>
<dbReference type="PANTHER" id="PTHR34109">
    <property type="entry name" value="BNAUNNG04460D PROTEIN-RELATED"/>
    <property type="match status" value="1"/>
</dbReference>
<dbReference type="PANTHER" id="PTHR34109:SF1">
    <property type="entry name" value="VOC DOMAIN-CONTAINING PROTEIN"/>
    <property type="match status" value="1"/>
</dbReference>
<dbReference type="EMBL" id="LKHV02000001">
    <property type="protein sequence ID" value="MCS5707317.1"/>
    <property type="molecule type" value="Genomic_DNA"/>
</dbReference>